<dbReference type="GO" id="GO:0005524">
    <property type="term" value="F:ATP binding"/>
    <property type="evidence" value="ECO:0007669"/>
    <property type="project" value="UniProtKB-KW"/>
</dbReference>
<protein>
    <recommendedName>
        <fullName evidence="2">histidine kinase</fullName>
        <ecNumber evidence="2">2.7.13.3</ecNumber>
    </recommendedName>
</protein>
<dbReference type="InterPro" id="IPR025847">
    <property type="entry name" value="MEDS_domain"/>
</dbReference>
<dbReference type="RefSeq" id="WP_062410259.1">
    <property type="nucleotide sequence ID" value="NZ_CP013652.1"/>
</dbReference>
<dbReference type="STRING" id="162209.IJ22_43880"/>
<keyword evidence="8" id="KW-0902">Two-component regulatory system</keyword>
<evidence type="ECO:0000313" key="10">
    <source>
        <dbReference type="EMBL" id="ALS24674.1"/>
    </source>
</evidence>
<dbReference type="InterPro" id="IPR005467">
    <property type="entry name" value="His_kinase_dom"/>
</dbReference>
<proteinExistence type="predicted"/>
<dbReference type="AlphaFoldDB" id="A0A0U2L418"/>
<dbReference type="PROSITE" id="PS50109">
    <property type="entry name" value="HIS_KIN"/>
    <property type="match status" value="1"/>
</dbReference>
<dbReference type="InterPro" id="IPR003594">
    <property type="entry name" value="HATPase_dom"/>
</dbReference>
<organism evidence="10 11">
    <name type="scientific">Paenibacillus naphthalenovorans</name>
    <dbReference type="NCBI Taxonomy" id="162209"/>
    <lineage>
        <taxon>Bacteria</taxon>
        <taxon>Bacillati</taxon>
        <taxon>Bacillota</taxon>
        <taxon>Bacilli</taxon>
        <taxon>Bacillales</taxon>
        <taxon>Paenibacillaceae</taxon>
        <taxon>Paenibacillus</taxon>
    </lineage>
</organism>
<evidence type="ECO:0000256" key="1">
    <source>
        <dbReference type="ARBA" id="ARBA00000085"/>
    </source>
</evidence>
<name>A0A0U2L418_9BACL</name>
<keyword evidence="5" id="KW-0547">Nucleotide-binding</keyword>
<dbReference type="OrthoDB" id="9815750at2"/>
<dbReference type="SUPFAM" id="SSF47384">
    <property type="entry name" value="Homodimeric domain of signal transducing histidine kinase"/>
    <property type="match status" value="1"/>
</dbReference>
<keyword evidence="11" id="KW-1185">Reference proteome</keyword>
<dbReference type="PANTHER" id="PTHR43547:SF2">
    <property type="entry name" value="HYBRID SIGNAL TRANSDUCTION HISTIDINE KINASE C"/>
    <property type="match status" value="1"/>
</dbReference>
<evidence type="ECO:0000259" key="9">
    <source>
        <dbReference type="PROSITE" id="PS50109"/>
    </source>
</evidence>
<dbReference type="PANTHER" id="PTHR43547">
    <property type="entry name" value="TWO-COMPONENT HISTIDINE KINASE"/>
    <property type="match status" value="1"/>
</dbReference>
<evidence type="ECO:0000256" key="5">
    <source>
        <dbReference type="ARBA" id="ARBA00022741"/>
    </source>
</evidence>
<dbReference type="EMBL" id="CP013652">
    <property type="protein sequence ID" value="ALS24674.1"/>
    <property type="molecule type" value="Genomic_DNA"/>
</dbReference>
<dbReference type="SMART" id="SM00387">
    <property type="entry name" value="HATPase_c"/>
    <property type="match status" value="1"/>
</dbReference>
<evidence type="ECO:0000256" key="3">
    <source>
        <dbReference type="ARBA" id="ARBA00022553"/>
    </source>
</evidence>
<evidence type="ECO:0000256" key="6">
    <source>
        <dbReference type="ARBA" id="ARBA00022777"/>
    </source>
</evidence>
<keyword evidence="4" id="KW-0808">Transferase</keyword>
<dbReference type="InterPro" id="IPR036097">
    <property type="entry name" value="HisK_dim/P_sf"/>
</dbReference>
<dbReference type="GO" id="GO:0000155">
    <property type="term" value="F:phosphorelay sensor kinase activity"/>
    <property type="evidence" value="ECO:0007669"/>
    <property type="project" value="InterPro"/>
</dbReference>
<dbReference type="Gene3D" id="1.10.287.130">
    <property type="match status" value="1"/>
</dbReference>
<dbReference type="InterPro" id="IPR003661">
    <property type="entry name" value="HisK_dim/P_dom"/>
</dbReference>
<keyword evidence="7" id="KW-0067">ATP-binding</keyword>
<dbReference type="SMART" id="SM00388">
    <property type="entry name" value="HisKA"/>
    <property type="match status" value="1"/>
</dbReference>
<keyword evidence="3" id="KW-0597">Phosphoprotein</keyword>
<accession>A0A0U2L418</accession>
<dbReference type="Pfam" id="PF00512">
    <property type="entry name" value="HisKA"/>
    <property type="match status" value="1"/>
</dbReference>
<sequence length="437" mass="50318">MNGNSIMQLTKKLQVSNGGHILYFYDDLQHYLNNALSYIVTGLEHDHHILFIDSEEKNRLIEEKLKQILSNEQRCKVHFYDRCVFYGAHGDFNSQTIVNQFGEMLQPFLSKHISIRTWAHVDWKEQEGIADLLEKHEVIADSNVYGMGLLSICAYDAKSVPASLLMKLMRSHEYLMTDNELIRSNLYKNTDETVIFPSLSVQSEMQSEMDLYKQKLDFVHVVSHEVRNPLTIIKAYASMVLKSESHLSPGSIEKMKSIADCVDIIDNEISYIIYTEQMLSNDLLWNKEMIWLLPSIQEVIDFMSIKARTQEIQLVYTLDLKGNEKLFNNTIGFKLILSNLLSNAIKYSHEHSKVIFSAVSDGKKVVMKIKDHGVGMHEHQLQNLFQKYGKFNQEKSGQGIGLYMVKKLLDHFEGTIHIQSTYNQGTEVRVELPLAES</sequence>
<evidence type="ECO:0000313" key="11">
    <source>
        <dbReference type="Proteomes" id="UP000061660"/>
    </source>
</evidence>
<dbReference type="EC" id="2.7.13.3" evidence="2"/>
<evidence type="ECO:0000256" key="7">
    <source>
        <dbReference type="ARBA" id="ARBA00022840"/>
    </source>
</evidence>
<dbReference type="CDD" id="cd00082">
    <property type="entry name" value="HisKA"/>
    <property type="match status" value="1"/>
</dbReference>
<dbReference type="PATRIC" id="fig|162209.4.peg.4633"/>
<dbReference type="Pfam" id="PF14417">
    <property type="entry name" value="MEDS"/>
    <property type="match status" value="1"/>
</dbReference>
<dbReference type="Gene3D" id="3.30.565.10">
    <property type="entry name" value="Histidine kinase-like ATPase, C-terminal domain"/>
    <property type="match status" value="1"/>
</dbReference>
<evidence type="ECO:0000256" key="8">
    <source>
        <dbReference type="ARBA" id="ARBA00023012"/>
    </source>
</evidence>
<feature type="domain" description="Histidine kinase" evidence="9">
    <location>
        <begin position="221"/>
        <end position="436"/>
    </location>
</feature>
<dbReference type="SUPFAM" id="SSF55874">
    <property type="entry name" value="ATPase domain of HSP90 chaperone/DNA topoisomerase II/histidine kinase"/>
    <property type="match status" value="1"/>
</dbReference>
<keyword evidence="6 10" id="KW-0418">Kinase</keyword>
<dbReference type="Pfam" id="PF02518">
    <property type="entry name" value="HATPase_c"/>
    <property type="match status" value="1"/>
</dbReference>
<dbReference type="KEGG" id="pnp:IJ22_43880"/>
<comment type="catalytic activity">
    <reaction evidence="1">
        <text>ATP + protein L-histidine = ADP + protein N-phospho-L-histidine.</text>
        <dbReference type="EC" id="2.7.13.3"/>
    </reaction>
</comment>
<reference evidence="11" key="1">
    <citation type="submission" date="2015-12" db="EMBL/GenBank/DDBJ databases">
        <title>Complete genome sequences of two moderately thermophilic Paenibacillus species.</title>
        <authorList>
            <person name="Butler R.III."/>
            <person name="Wang J."/>
            <person name="Stark B.C."/>
            <person name="Pombert J.-F."/>
        </authorList>
    </citation>
    <scope>NUCLEOTIDE SEQUENCE [LARGE SCALE GENOMIC DNA]</scope>
    <source>
        <strain evidence="11">32O-Y</strain>
    </source>
</reference>
<reference evidence="10 11" key="2">
    <citation type="journal article" date="2016" name="Genome Announc.">
        <title>Complete Genome Sequences of Two Interactive Moderate Thermophiles, Paenibacillus napthalenovorans 32O-Y and Paenibacillus sp. 32O-W.</title>
        <authorList>
            <person name="Butler R.R.III."/>
            <person name="Wang J."/>
            <person name="Stark B.C."/>
            <person name="Pombert J.F."/>
        </authorList>
    </citation>
    <scope>NUCLEOTIDE SEQUENCE [LARGE SCALE GENOMIC DNA]</scope>
    <source>
        <strain evidence="10 11">32O-Y</strain>
    </source>
</reference>
<evidence type="ECO:0000256" key="2">
    <source>
        <dbReference type="ARBA" id="ARBA00012438"/>
    </source>
</evidence>
<dbReference type="InterPro" id="IPR036890">
    <property type="entry name" value="HATPase_C_sf"/>
</dbReference>
<dbReference type="Proteomes" id="UP000061660">
    <property type="component" value="Chromosome"/>
</dbReference>
<dbReference type="PRINTS" id="PR00344">
    <property type="entry name" value="BCTRLSENSOR"/>
</dbReference>
<dbReference type="InterPro" id="IPR004358">
    <property type="entry name" value="Sig_transdc_His_kin-like_C"/>
</dbReference>
<evidence type="ECO:0000256" key="4">
    <source>
        <dbReference type="ARBA" id="ARBA00022679"/>
    </source>
</evidence>
<gene>
    <name evidence="10" type="ORF">IJ22_43880</name>
</gene>